<accession>A0A368TUC6</accession>
<dbReference type="Proteomes" id="UP000253204">
    <property type="component" value="Unassembled WGS sequence"/>
</dbReference>
<dbReference type="NCBIfam" id="NF033564">
    <property type="entry name" value="transpos_ISAs1"/>
    <property type="match status" value="1"/>
</dbReference>
<dbReference type="InterPro" id="IPR047647">
    <property type="entry name" value="ISAs1_transpos"/>
</dbReference>
<dbReference type="PANTHER" id="PTHR30298">
    <property type="entry name" value="H REPEAT-ASSOCIATED PREDICTED TRANSPOSASE"/>
    <property type="match status" value="1"/>
</dbReference>
<dbReference type="InterPro" id="IPR051698">
    <property type="entry name" value="Transposase_11-like"/>
</dbReference>
<dbReference type="AlphaFoldDB" id="A0A368TUC6"/>
<protein>
    <submittedName>
        <fullName evidence="1">ISAs1 family transposase</fullName>
    </submittedName>
</protein>
<gene>
    <name evidence="1" type="ORF">DU506_16030</name>
</gene>
<organism evidence="1 2">
    <name type="scientific">Vreelandella rituensis</name>
    <dbReference type="NCBI Taxonomy" id="2282306"/>
    <lineage>
        <taxon>Bacteria</taxon>
        <taxon>Pseudomonadati</taxon>
        <taxon>Pseudomonadota</taxon>
        <taxon>Gammaproteobacteria</taxon>
        <taxon>Oceanospirillales</taxon>
        <taxon>Halomonadaceae</taxon>
        <taxon>Vreelandella</taxon>
    </lineage>
</organism>
<proteinExistence type="predicted"/>
<dbReference type="EMBL" id="QPIJ01000046">
    <property type="protein sequence ID" value="RCV87857.1"/>
    <property type="molecule type" value="Genomic_DNA"/>
</dbReference>
<reference evidence="1 2" key="1">
    <citation type="submission" date="2018-07" db="EMBL/GenBank/DDBJ databases">
        <title>Halomonas rutogse sp. nov., isolated from Lake TangqianCo on Tibetan Plateau.</title>
        <authorList>
            <person name="Lu H."/>
            <person name="Xing P."/>
            <person name="Wu Q."/>
        </authorList>
    </citation>
    <scope>NUCLEOTIDE SEQUENCE [LARGE SCALE GENOMIC DNA]</scope>
    <source>
        <strain evidence="1 2">TQ8S</strain>
    </source>
</reference>
<keyword evidence="2" id="KW-1185">Reference proteome</keyword>
<name>A0A368TUC6_9GAMM</name>
<evidence type="ECO:0000313" key="1">
    <source>
        <dbReference type="EMBL" id="RCV87857.1"/>
    </source>
</evidence>
<sequence length="85" mass="9422">MTFMPDFAAQLKGVAAVDGKSLRRAYDHVDGQSPLRLVNVWAVEQRLVLGQLLVDEKSNEIQAVPDILEWLSLTDVTITADAMHC</sequence>
<dbReference type="PANTHER" id="PTHR30298:SF0">
    <property type="entry name" value="PROTEIN YBFL-RELATED"/>
    <property type="match status" value="1"/>
</dbReference>
<evidence type="ECO:0000313" key="2">
    <source>
        <dbReference type="Proteomes" id="UP000253204"/>
    </source>
</evidence>
<comment type="caution">
    <text evidence="1">The sequence shown here is derived from an EMBL/GenBank/DDBJ whole genome shotgun (WGS) entry which is preliminary data.</text>
</comment>